<feature type="transmembrane region" description="Helical" evidence="2">
    <location>
        <begin position="353"/>
        <end position="376"/>
    </location>
</feature>
<accession>A0ABD3N1D9</accession>
<keyword evidence="2" id="KW-0472">Membrane</keyword>
<feature type="transmembrane region" description="Helical" evidence="2">
    <location>
        <begin position="397"/>
        <end position="423"/>
    </location>
</feature>
<evidence type="ECO:0000313" key="4">
    <source>
        <dbReference type="Proteomes" id="UP001530400"/>
    </source>
</evidence>
<gene>
    <name evidence="3" type="ORF">ACHAWO_011310</name>
</gene>
<feature type="transmembrane region" description="Helical" evidence="2">
    <location>
        <begin position="435"/>
        <end position="454"/>
    </location>
</feature>
<proteinExistence type="predicted"/>
<dbReference type="EMBL" id="JALLPJ020001325">
    <property type="protein sequence ID" value="KAL3769782.1"/>
    <property type="molecule type" value="Genomic_DNA"/>
</dbReference>
<name>A0ABD3N1D9_9STRA</name>
<feature type="region of interest" description="Disordered" evidence="1">
    <location>
        <begin position="95"/>
        <end position="118"/>
    </location>
</feature>
<sequence>MPLHLQQLPQQNSNNSQQQSVSQHSSKSRKNKDTQSQNSNSKKSEKSDETKNPNSQNSSDRSESKKSRDPTEKSEHPMNLMEGALSQMAWIASMSNQPKSRQDDVSEVSGSHKNDELDKAMKRIERLEPELHEARQANRGGSPRDHNFSHLYDRVPVDLAPLDISIDGIQMTTSPVIFKPGDSTWWKFSGDMMRLVEILEVTPPTPIHGQPNYFIRCENGQTHSVSRSKLFLSKERACQIDLDGRITSDPGLFTATDRMDLYVICSQLSKPSNGKLLMNSRDEVTTSSDEDYKPKKKKKVIIRIKSSETDYSTDDEDDDESTVVVQENPLTYLAVGVYLIAGTFMEKQKRDDYGYIMSCLTSGLLLAGSSIAGVCLHTPLGKLACGSDDGTNKSLMVFNTSFAFIAVGIYYMLGLSLLVSPLLTKSPNDLSQQEIAVQVFMSLFGFVLSMMEGYRILFIHYHFHAEEEVPPGGRNTVIERV</sequence>
<feature type="compositionally biased region" description="Basic and acidic residues" evidence="1">
    <location>
        <begin position="60"/>
        <end position="76"/>
    </location>
</feature>
<feature type="region of interest" description="Disordered" evidence="1">
    <location>
        <begin position="1"/>
        <end position="78"/>
    </location>
</feature>
<evidence type="ECO:0000256" key="1">
    <source>
        <dbReference type="SAM" id="MobiDB-lite"/>
    </source>
</evidence>
<comment type="caution">
    <text evidence="3">The sequence shown here is derived from an EMBL/GenBank/DDBJ whole genome shotgun (WGS) entry which is preliminary data.</text>
</comment>
<feature type="compositionally biased region" description="Basic and acidic residues" evidence="1">
    <location>
        <begin position="100"/>
        <end position="118"/>
    </location>
</feature>
<dbReference type="AlphaFoldDB" id="A0ABD3N1D9"/>
<keyword evidence="2" id="KW-0812">Transmembrane</keyword>
<organism evidence="3 4">
    <name type="scientific">Cyclotella atomus</name>
    <dbReference type="NCBI Taxonomy" id="382360"/>
    <lineage>
        <taxon>Eukaryota</taxon>
        <taxon>Sar</taxon>
        <taxon>Stramenopiles</taxon>
        <taxon>Ochrophyta</taxon>
        <taxon>Bacillariophyta</taxon>
        <taxon>Coscinodiscophyceae</taxon>
        <taxon>Thalassiosirophycidae</taxon>
        <taxon>Stephanodiscales</taxon>
        <taxon>Stephanodiscaceae</taxon>
        <taxon>Cyclotella</taxon>
    </lineage>
</organism>
<evidence type="ECO:0000313" key="3">
    <source>
        <dbReference type="EMBL" id="KAL3769782.1"/>
    </source>
</evidence>
<feature type="compositionally biased region" description="Basic and acidic residues" evidence="1">
    <location>
        <begin position="42"/>
        <end position="51"/>
    </location>
</feature>
<reference evidence="3 4" key="1">
    <citation type="submission" date="2024-10" db="EMBL/GenBank/DDBJ databases">
        <title>Updated reference genomes for cyclostephanoid diatoms.</title>
        <authorList>
            <person name="Roberts W.R."/>
            <person name="Alverson A.J."/>
        </authorList>
    </citation>
    <scope>NUCLEOTIDE SEQUENCE [LARGE SCALE GENOMIC DNA]</scope>
    <source>
        <strain evidence="3 4">AJA010-31</strain>
    </source>
</reference>
<feature type="compositionally biased region" description="Low complexity" evidence="1">
    <location>
        <begin position="1"/>
        <end position="25"/>
    </location>
</feature>
<keyword evidence="4" id="KW-1185">Reference proteome</keyword>
<protein>
    <submittedName>
        <fullName evidence="3">Uncharacterized protein</fullName>
    </submittedName>
</protein>
<dbReference type="Proteomes" id="UP001530400">
    <property type="component" value="Unassembled WGS sequence"/>
</dbReference>
<keyword evidence="2" id="KW-1133">Transmembrane helix</keyword>
<evidence type="ECO:0000256" key="2">
    <source>
        <dbReference type="SAM" id="Phobius"/>
    </source>
</evidence>